<keyword evidence="13" id="KW-1185">Reference proteome</keyword>
<comment type="subunit">
    <text evidence="11">Component of the TIM23 complex.</text>
</comment>
<keyword evidence="5 11" id="KW-0999">Mitochondrion inner membrane</keyword>
<dbReference type="Proteomes" id="UP000750711">
    <property type="component" value="Unassembled WGS sequence"/>
</dbReference>
<keyword evidence="6" id="KW-0809">Transit peptide</keyword>
<dbReference type="GO" id="GO:0030150">
    <property type="term" value="P:protein import into mitochondrial matrix"/>
    <property type="evidence" value="ECO:0007669"/>
    <property type="project" value="UniProtKB-UniRule"/>
</dbReference>
<keyword evidence="11" id="KW-0813">Transport</keyword>
<evidence type="ECO:0000256" key="3">
    <source>
        <dbReference type="ARBA" id="ARBA00020726"/>
    </source>
</evidence>
<keyword evidence="8 11" id="KW-0496">Mitochondrion</keyword>
<comment type="caution">
    <text evidence="12">The sequence shown here is derived from an EMBL/GenBank/DDBJ whole genome shotgun (WGS) entry which is preliminary data.</text>
</comment>
<sequence length="205" mass="23161">MSRILRGASQFVLRCPSEPAIPIARASALVLARGHATQRSPGTNRNPTRKQITVASDDGRVRWGELSAREKAARTTQQTFNFVTVLVGLVMTGGVITFLYLEVFSPEGKTNQFNRAVDRIKKDRRCTELLGDSKKIKAYGEPTWNKWARSRPIASSIRKDRTGTDHLLMHFNVEGPLNSGVVNLHMTRRPDQSEFEYKYLFLDVK</sequence>
<proteinExistence type="inferred from homology"/>
<evidence type="ECO:0000256" key="6">
    <source>
        <dbReference type="ARBA" id="ARBA00022946"/>
    </source>
</evidence>
<accession>A0A9P8RTB2</accession>
<organism evidence="12 13">
    <name type="scientific">Trichoglossum hirsutum</name>
    <dbReference type="NCBI Taxonomy" id="265104"/>
    <lineage>
        <taxon>Eukaryota</taxon>
        <taxon>Fungi</taxon>
        <taxon>Dikarya</taxon>
        <taxon>Ascomycota</taxon>
        <taxon>Pezizomycotina</taxon>
        <taxon>Geoglossomycetes</taxon>
        <taxon>Geoglossales</taxon>
        <taxon>Geoglossaceae</taxon>
        <taxon>Trichoglossum</taxon>
    </lineage>
</organism>
<keyword evidence="9 11" id="KW-0472">Membrane</keyword>
<evidence type="ECO:0000256" key="2">
    <source>
        <dbReference type="ARBA" id="ARBA00010867"/>
    </source>
</evidence>
<dbReference type="EMBL" id="JAGHQM010000051">
    <property type="protein sequence ID" value="KAH0565905.1"/>
    <property type="molecule type" value="Genomic_DNA"/>
</dbReference>
<evidence type="ECO:0000256" key="11">
    <source>
        <dbReference type="RuleBase" id="RU367142"/>
    </source>
</evidence>
<feature type="non-terminal residue" evidence="12">
    <location>
        <position position="205"/>
    </location>
</feature>
<dbReference type="InterPro" id="IPR038552">
    <property type="entry name" value="Tim21_IMS_sf"/>
</dbReference>
<evidence type="ECO:0000256" key="1">
    <source>
        <dbReference type="ARBA" id="ARBA00004434"/>
    </source>
</evidence>
<name>A0A9P8RTB2_9PEZI</name>
<dbReference type="PANTHER" id="PTHR13032:SF6">
    <property type="entry name" value="MITOCHONDRIAL IMPORT INNER MEMBRANE TRANSLOCASE SUBUNIT TIM21"/>
    <property type="match status" value="1"/>
</dbReference>
<dbReference type="FunFam" id="3.10.450.320:FF:000002">
    <property type="entry name" value="Mitochondrial import inner membrane translocase subunit tim21"/>
    <property type="match status" value="1"/>
</dbReference>
<dbReference type="Pfam" id="PF08294">
    <property type="entry name" value="TIM21"/>
    <property type="match status" value="1"/>
</dbReference>
<feature type="transmembrane region" description="Helical" evidence="11">
    <location>
        <begin position="79"/>
        <end position="101"/>
    </location>
</feature>
<keyword evidence="11" id="KW-0653">Protein transport</keyword>
<dbReference type="PANTHER" id="PTHR13032">
    <property type="entry name" value="MITOCHONDRIAL IMPORT INNER MEMBRANE TRANSLOCASE SUBUNIT TIM21"/>
    <property type="match status" value="1"/>
</dbReference>
<evidence type="ECO:0000256" key="4">
    <source>
        <dbReference type="ARBA" id="ARBA00022692"/>
    </source>
</evidence>
<keyword evidence="4 11" id="KW-0812">Transmembrane</keyword>
<reference evidence="12" key="1">
    <citation type="submission" date="2021-03" db="EMBL/GenBank/DDBJ databases">
        <title>Comparative genomics and phylogenomic investigation of the class Geoglossomycetes provide insights into ecological specialization and systematics.</title>
        <authorList>
            <person name="Melie T."/>
            <person name="Pirro S."/>
            <person name="Miller A.N."/>
            <person name="Quandt A."/>
        </authorList>
    </citation>
    <scope>NUCLEOTIDE SEQUENCE</scope>
    <source>
        <strain evidence="12">CAQ_001_2017</strain>
    </source>
</reference>
<evidence type="ECO:0000313" key="12">
    <source>
        <dbReference type="EMBL" id="KAH0565905.1"/>
    </source>
</evidence>
<evidence type="ECO:0000256" key="10">
    <source>
        <dbReference type="ARBA" id="ARBA00060204"/>
    </source>
</evidence>
<comment type="similarity">
    <text evidence="2 11">Belongs to the TIM21 family.</text>
</comment>
<evidence type="ECO:0000256" key="5">
    <source>
        <dbReference type="ARBA" id="ARBA00022792"/>
    </source>
</evidence>
<protein>
    <recommendedName>
        <fullName evidence="3 11">Mitochondrial import inner membrane translocase subunit Tim21</fullName>
    </recommendedName>
</protein>
<evidence type="ECO:0000313" key="13">
    <source>
        <dbReference type="Proteomes" id="UP000750711"/>
    </source>
</evidence>
<comment type="subcellular location">
    <subcellularLocation>
        <location evidence="1 11">Mitochondrion inner membrane</location>
        <topology evidence="1 11">Single-pass membrane protein</topology>
    </subcellularLocation>
</comment>
<gene>
    <name evidence="12" type="ORF">GP486_000708</name>
</gene>
<dbReference type="Gene3D" id="3.10.450.320">
    <property type="entry name" value="Mitochondrial import inner membrane translocase subunit Tim21"/>
    <property type="match status" value="1"/>
</dbReference>
<dbReference type="GO" id="GO:0005744">
    <property type="term" value="C:TIM23 mitochondrial import inner membrane translocase complex"/>
    <property type="evidence" value="ECO:0007669"/>
    <property type="project" value="UniProtKB-UniRule"/>
</dbReference>
<dbReference type="AlphaFoldDB" id="A0A9P8RTB2"/>
<evidence type="ECO:0000256" key="9">
    <source>
        <dbReference type="ARBA" id="ARBA00023136"/>
    </source>
</evidence>
<keyword evidence="11" id="KW-0811">Translocation</keyword>
<keyword evidence="7 11" id="KW-1133">Transmembrane helix</keyword>
<evidence type="ECO:0000256" key="8">
    <source>
        <dbReference type="ARBA" id="ARBA00023128"/>
    </source>
</evidence>
<dbReference type="InterPro" id="IPR013261">
    <property type="entry name" value="Tim21"/>
</dbReference>
<comment type="function">
    <text evidence="10">Essential component of the TIM23 complex, a complex that mediates the translocation of transit peptide-containing proteins across the mitochondrial inner membrane. Required to keep the TOM and the TIM23 complexes in close contact. At some point, it is released from the TOM23 complex to allow protein translocation into the mitochondrial matrix.</text>
</comment>
<evidence type="ECO:0000256" key="7">
    <source>
        <dbReference type="ARBA" id="ARBA00022989"/>
    </source>
</evidence>